<dbReference type="Gene3D" id="2.70.210.12">
    <property type="entry name" value="GTP1/OBG domain"/>
    <property type="match status" value="1"/>
</dbReference>
<dbReference type="PIRSF" id="PIRSF002401">
    <property type="entry name" value="GTP_bd_Obg/CgtA"/>
    <property type="match status" value="1"/>
</dbReference>
<dbReference type="RefSeq" id="WP_006367101.1">
    <property type="nucleotide sequence ID" value="NZ_AASE01000024.1"/>
</dbReference>
<dbReference type="GO" id="GO:0003924">
    <property type="term" value="F:GTPase activity"/>
    <property type="evidence" value="ECO:0007669"/>
    <property type="project" value="UniProtKB-UniRule"/>
</dbReference>
<dbReference type="NCBIfam" id="NF008955">
    <property type="entry name" value="PRK12297.1"/>
    <property type="match status" value="1"/>
</dbReference>
<dbReference type="GO" id="GO:0005525">
    <property type="term" value="F:GTP binding"/>
    <property type="evidence" value="ECO:0007669"/>
    <property type="project" value="UniProtKB-UniRule"/>
</dbReference>
<dbReference type="InterPro" id="IPR045086">
    <property type="entry name" value="OBG_GTPase"/>
</dbReference>
<comment type="similarity">
    <text evidence="1 8">Belongs to the TRAFAC class OBG-HflX-like GTPase superfamily. OBG GTPase family.</text>
</comment>
<feature type="binding site" evidence="8">
    <location>
        <position position="173"/>
    </location>
    <ligand>
        <name>Mg(2+)</name>
        <dbReference type="ChEBI" id="CHEBI:18420"/>
    </ligand>
</feature>
<dbReference type="HAMAP" id="MF_01454">
    <property type="entry name" value="GTPase_Obg"/>
    <property type="match status" value="1"/>
</dbReference>
<dbReference type="PANTHER" id="PTHR11702:SF31">
    <property type="entry name" value="MITOCHONDRIAL RIBOSOME-ASSOCIATED GTPASE 2"/>
    <property type="match status" value="1"/>
</dbReference>
<dbReference type="AlphaFoldDB" id="Q0YPR7"/>
<comment type="subcellular location">
    <subcellularLocation>
        <location evidence="8">Cytoplasm</location>
    </subcellularLocation>
</comment>
<dbReference type="SUPFAM" id="SSF82051">
    <property type="entry name" value="Obg GTP-binding protein N-terminal domain"/>
    <property type="match status" value="1"/>
</dbReference>
<dbReference type="PRINTS" id="PR00326">
    <property type="entry name" value="GTP1OBG"/>
</dbReference>
<evidence type="ECO:0000313" key="13">
    <source>
        <dbReference type="Proteomes" id="UP000004162"/>
    </source>
</evidence>
<accession>Q0YPR7</accession>
<keyword evidence="2 8" id="KW-0963">Cytoplasm</keyword>
<dbReference type="PROSITE" id="PS51883">
    <property type="entry name" value="OBG"/>
    <property type="match status" value="1"/>
</dbReference>
<name>Q0YPR7_9CHLB</name>
<comment type="cofactor">
    <cofactor evidence="8">
        <name>Mg(2+)</name>
        <dbReference type="ChEBI" id="CHEBI:18420"/>
    </cofactor>
</comment>
<keyword evidence="5 8" id="KW-0378">Hydrolase</keyword>
<dbReference type="FunFam" id="2.70.210.12:FF:000001">
    <property type="entry name" value="GTPase Obg"/>
    <property type="match status" value="1"/>
</dbReference>
<reference evidence="12 13" key="1">
    <citation type="submission" date="2006-07" db="EMBL/GenBank/DDBJ databases">
        <title>Annotation of the draft genome assembly of Chlorobium ferroxidans DSM 13031.</title>
        <authorList>
            <consortium name="US DOE Joint Genome Institute (JGI-ORNL)"/>
            <person name="Larimer F."/>
            <person name="Land M."/>
            <person name="Hauser L."/>
        </authorList>
    </citation>
    <scope>NUCLEOTIDE SEQUENCE [LARGE SCALE GENOMIC DNA]</scope>
    <source>
        <strain evidence="12 13">DSM 13031</strain>
    </source>
</reference>
<dbReference type="InterPro" id="IPR036726">
    <property type="entry name" value="GTP1_OBG_dom_sf"/>
</dbReference>
<comment type="subunit">
    <text evidence="8">Monomer.</text>
</comment>
<keyword evidence="4 8" id="KW-0547">Nucleotide-binding</keyword>
<evidence type="ECO:0000256" key="7">
    <source>
        <dbReference type="ARBA" id="ARBA00023134"/>
    </source>
</evidence>
<feature type="binding site" evidence="8">
    <location>
        <begin position="304"/>
        <end position="306"/>
    </location>
    <ligand>
        <name>GTP</name>
        <dbReference type="ChEBI" id="CHEBI:37565"/>
    </ligand>
</feature>
<dbReference type="PROSITE" id="PS51710">
    <property type="entry name" value="G_OBG"/>
    <property type="match status" value="1"/>
</dbReference>
<organism evidence="12 13">
    <name type="scientific">Chlorobium ferrooxidans DSM 13031</name>
    <dbReference type="NCBI Taxonomy" id="377431"/>
    <lineage>
        <taxon>Bacteria</taxon>
        <taxon>Pseudomonadati</taxon>
        <taxon>Chlorobiota</taxon>
        <taxon>Chlorobiia</taxon>
        <taxon>Chlorobiales</taxon>
        <taxon>Chlorobiaceae</taxon>
        <taxon>Chlorobium/Pelodictyon group</taxon>
        <taxon>Chlorobium</taxon>
    </lineage>
</organism>
<feature type="domain" description="OBG-type G" evidence="10">
    <location>
        <begin position="160"/>
        <end position="323"/>
    </location>
</feature>
<dbReference type="Gene3D" id="3.40.50.300">
    <property type="entry name" value="P-loop containing nucleotide triphosphate hydrolases"/>
    <property type="match status" value="1"/>
</dbReference>
<dbReference type="PANTHER" id="PTHR11702">
    <property type="entry name" value="DEVELOPMENTALLY REGULATED GTP-BINDING PROTEIN-RELATED"/>
    <property type="match status" value="1"/>
</dbReference>
<dbReference type="NCBIfam" id="TIGR02729">
    <property type="entry name" value="Obg_CgtA"/>
    <property type="match status" value="1"/>
</dbReference>
<keyword evidence="3 8" id="KW-0479">Metal-binding</keyword>
<dbReference type="NCBIfam" id="NF008954">
    <property type="entry name" value="PRK12296.1"/>
    <property type="match status" value="1"/>
</dbReference>
<dbReference type="InterPro" id="IPR014100">
    <property type="entry name" value="GTP-bd_Obg/CgtA"/>
</dbReference>
<feature type="binding site" evidence="8">
    <location>
        <begin position="191"/>
        <end position="195"/>
    </location>
    <ligand>
        <name>GTP</name>
        <dbReference type="ChEBI" id="CHEBI:37565"/>
    </ligand>
</feature>
<dbReference type="EMBL" id="AASE01000024">
    <property type="protein sequence ID" value="EAT58282.1"/>
    <property type="molecule type" value="Genomic_DNA"/>
</dbReference>
<evidence type="ECO:0000256" key="2">
    <source>
        <dbReference type="ARBA" id="ARBA00022490"/>
    </source>
</evidence>
<reference evidence="12 13" key="2">
    <citation type="submission" date="2006-07" db="EMBL/GenBank/DDBJ databases">
        <title>Sequencing of the draft genome and assembly of Chlorobium ferroxidans DSM 13031.</title>
        <authorList>
            <consortium name="US DOE Joint Genome Institute (JGI-PGF)"/>
            <person name="Copeland A."/>
            <person name="Lucas S."/>
            <person name="Lapidus A."/>
            <person name="Barry K."/>
            <person name="Glavina del Rio T."/>
            <person name="Dalin E."/>
            <person name="Tice H."/>
            <person name="Bruce D."/>
            <person name="Pitluck S."/>
            <person name="Richardson P."/>
        </authorList>
    </citation>
    <scope>NUCLEOTIDE SEQUENCE [LARGE SCALE GENOMIC DNA]</scope>
    <source>
        <strain evidence="12 13">DSM 13031</strain>
    </source>
</reference>
<dbReference type="CDD" id="cd01898">
    <property type="entry name" value="Obg"/>
    <property type="match status" value="1"/>
</dbReference>
<feature type="region of interest" description="Disordered" evidence="9">
    <location>
        <begin position="323"/>
        <end position="342"/>
    </location>
</feature>
<dbReference type="InterPro" id="IPR006073">
    <property type="entry name" value="GTP-bd"/>
</dbReference>
<feature type="binding site" evidence="8">
    <location>
        <begin position="166"/>
        <end position="173"/>
    </location>
    <ligand>
        <name>GTP</name>
        <dbReference type="ChEBI" id="CHEBI:37565"/>
    </ligand>
</feature>
<dbReference type="InterPro" id="IPR031167">
    <property type="entry name" value="G_OBG"/>
</dbReference>
<dbReference type="SUPFAM" id="SSF52540">
    <property type="entry name" value="P-loop containing nucleoside triphosphate hydrolases"/>
    <property type="match status" value="1"/>
</dbReference>
<gene>
    <name evidence="8" type="primary">obg</name>
    <name evidence="12" type="ORF">CferDRAFT_0268</name>
</gene>
<evidence type="ECO:0000259" key="11">
    <source>
        <dbReference type="PROSITE" id="PS51883"/>
    </source>
</evidence>
<dbReference type="Pfam" id="PF01926">
    <property type="entry name" value="MMR_HSR1"/>
    <property type="match status" value="1"/>
</dbReference>
<evidence type="ECO:0000256" key="1">
    <source>
        <dbReference type="ARBA" id="ARBA00007699"/>
    </source>
</evidence>
<feature type="binding site" evidence="8">
    <location>
        <begin position="213"/>
        <end position="216"/>
    </location>
    <ligand>
        <name>GTP</name>
        <dbReference type="ChEBI" id="CHEBI:37565"/>
    </ligand>
</feature>
<feature type="binding site" evidence="8">
    <location>
        <position position="193"/>
    </location>
    <ligand>
        <name>Mg(2+)</name>
        <dbReference type="ChEBI" id="CHEBI:18420"/>
    </ligand>
</feature>
<dbReference type="InterPro" id="IPR006169">
    <property type="entry name" value="GTP1_OBG_dom"/>
</dbReference>
<evidence type="ECO:0000313" key="12">
    <source>
        <dbReference type="EMBL" id="EAT58282.1"/>
    </source>
</evidence>
<sequence length="342" mass="36691">MKFVDSASIVIAAGDGGNGCVSFRREKFVPKGGPDGGDGGRGGHVWLKTNRQLTTLLDFKYKKKYIADRGVHGQGARKTGRDGADIVIQVPCGTLVRNAETQEVIADLTGEEQEFLIARGGKGGKGNQHFATPTRQAPRFAEPGQKGEALVLDLELKLMADVGLVGFPNAGKSTLISVISAAKPKIADYPFTTLVPNLGIVRYEEYKSFVMADIPGIIEGASEGRGLGLQFLRHIERTKILAVLVSADSPDITAEYKTLLGELEKFDEGLLNKPRIAVITKMDIASEDLEIPLLEEGVKVLPISSVSGHGLKELKDELWKEVSARERSAEPSEEGLGNDAAG</sequence>
<evidence type="ECO:0000256" key="3">
    <source>
        <dbReference type="ARBA" id="ARBA00022723"/>
    </source>
</evidence>
<dbReference type="GO" id="GO:0042254">
    <property type="term" value="P:ribosome biogenesis"/>
    <property type="evidence" value="ECO:0007669"/>
    <property type="project" value="UniProtKB-UniRule"/>
</dbReference>
<dbReference type="NCBIfam" id="NF008956">
    <property type="entry name" value="PRK12299.1"/>
    <property type="match status" value="1"/>
</dbReference>
<evidence type="ECO:0000256" key="6">
    <source>
        <dbReference type="ARBA" id="ARBA00022842"/>
    </source>
</evidence>
<dbReference type="EC" id="3.6.5.-" evidence="8"/>
<dbReference type="GO" id="GO:0005737">
    <property type="term" value="C:cytoplasm"/>
    <property type="evidence" value="ECO:0007669"/>
    <property type="project" value="UniProtKB-SubCell"/>
</dbReference>
<evidence type="ECO:0000256" key="8">
    <source>
        <dbReference type="HAMAP-Rule" id="MF_01454"/>
    </source>
</evidence>
<dbReference type="Pfam" id="PF01018">
    <property type="entry name" value="GTP1_OBG"/>
    <property type="match status" value="1"/>
</dbReference>
<evidence type="ECO:0000256" key="9">
    <source>
        <dbReference type="SAM" id="MobiDB-lite"/>
    </source>
</evidence>
<evidence type="ECO:0000256" key="4">
    <source>
        <dbReference type="ARBA" id="ARBA00022741"/>
    </source>
</evidence>
<dbReference type="Proteomes" id="UP000004162">
    <property type="component" value="Unassembled WGS sequence"/>
</dbReference>
<feature type="domain" description="Obg" evidence="11">
    <location>
        <begin position="1"/>
        <end position="159"/>
    </location>
</feature>
<comment type="function">
    <text evidence="8">An essential GTPase which binds GTP, GDP and possibly (p)ppGpp with moderate affinity, with high nucleotide exchange rates and a fairly low GTP hydrolysis rate. Plays a role in control of the cell cycle, stress response, ribosome biogenesis and in those bacteria that undergo differentiation, in morphogenesis control.</text>
</comment>
<keyword evidence="13" id="KW-1185">Reference proteome</keyword>
<dbReference type="PROSITE" id="PS00905">
    <property type="entry name" value="GTP1_OBG"/>
    <property type="match status" value="1"/>
</dbReference>
<dbReference type="OrthoDB" id="9807318at2"/>
<proteinExistence type="inferred from homology"/>
<comment type="caution">
    <text evidence="12">The sequence shown here is derived from an EMBL/GenBank/DDBJ whole genome shotgun (WGS) entry which is preliminary data.</text>
</comment>
<dbReference type="GO" id="GO:0000287">
    <property type="term" value="F:magnesium ion binding"/>
    <property type="evidence" value="ECO:0007669"/>
    <property type="project" value="InterPro"/>
</dbReference>
<dbReference type="InterPro" id="IPR027417">
    <property type="entry name" value="P-loop_NTPase"/>
</dbReference>
<keyword evidence="7 8" id="KW-0342">GTP-binding</keyword>
<feature type="binding site" evidence="8">
    <location>
        <begin position="280"/>
        <end position="283"/>
    </location>
    <ligand>
        <name>GTP</name>
        <dbReference type="ChEBI" id="CHEBI:37565"/>
    </ligand>
</feature>
<dbReference type="GO" id="GO:0043022">
    <property type="term" value="F:ribosome binding"/>
    <property type="evidence" value="ECO:0007669"/>
    <property type="project" value="UniProtKB-ARBA"/>
</dbReference>
<evidence type="ECO:0000256" key="5">
    <source>
        <dbReference type="ARBA" id="ARBA00022801"/>
    </source>
</evidence>
<dbReference type="InterPro" id="IPR006074">
    <property type="entry name" value="GTP1-OBG_CS"/>
</dbReference>
<evidence type="ECO:0000259" key="10">
    <source>
        <dbReference type="PROSITE" id="PS51710"/>
    </source>
</evidence>
<protein>
    <recommendedName>
        <fullName evidence="8">GTPase Obg</fullName>
        <ecNumber evidence="8">3.6.5.-</ecNumber>
    </recommendedName>
    <alternativeName>
        <fullName evidence="8">GTP-binding protein Obg</fullName>
    </alternativeName>
</protein>
<keyword evidence="6 8" id="KW-0460">Magnesium</keyword>